<name>A0ABW1A8Q4_9ACTN</name>
<feature type="compositionally biased region" description="Low complexity" evidence="1">
    <location>
        <begin position="161"/>
        <end position="173"/>
    </location>
</feature>
<feature type="compositionally biased region" description="Low complexity" evidence="1">
    <location>
        <begin position="281"/>
        <end position="301"/>
    </location>
</feature>
<dbReference type="RefSeq" id="WP_378286966.1">
    <property type="nucleotide sequence ID" value="NZ_JBHSON010000063.1"/>
</dbReference>
<evidence type="ECO:0000313" key="3">
    <source>
        <dbReference type="EMBL" id="MFC5751092.1"/>
    </source>
</evidence>
<proteinExistence type="predicted"/>
<evidence type="ECO:0000256" key="1">
    <source>
        <dbReference type="SAM" id="MobiDB-lite"/>
    </source>
</evidence>
<feature type="domain" description="SseB protein N-terminal" evidence="2">
    <location>
        <begin position="333"/>
        <end position="444"/>
    </location>
</feature>
<evidence type="ECO:0000259" key="2">
    <source>
        <dbReference type="Pfam" id="PF07179"/>
    </source>
</evidence>
<feature type="region of interest" description="Disordered" evidence="1">
    <location>
        <begin position="570"/>
        <end position="706"/>
    </location>
</feature>
<feature type="compositionally biased region" description="Pro residues" evidence="1">
    <location>
        <begin position="174"/>
        <end position="190"/>
    </location>
</feature>
<feature type="region of interest" description="Disordered" evidence="1">
    <location>
        <begin position="833"/>
        <end position="914"/>
    </location>
</feature>
<feature type="domain" description="SseB protein N-terminal" evidence="2">
    <location>
        <begin position="720"/>
        <end position="820"/>
    </location>
</feature>
<feature type="region of interest" description="Disordered" evidence="1">
    <location>
        <begin position="281"/>
        <end position="325"/>
    </location>
</feature>
<feature type="compositionally biased region" description="Pro residues" evidence="1">
    <location>
        <begin position="836"/>
        <end position="863"/>
    </location>
</feature>
<feature type="compositionally biased region" description="Pro residues" evidence="1">
    <location>
        <begin position="230"/>
        <end position="244"/>
    </location>
</feature>
<feature type="compositionally biased region" description="Pro residues" evidence="1">
    <location>
        <begin position="890"/>
        <end position="909"/>
    </location>
</feature>
<evidence type="ECO:0000313" key="4">
    <source>
        <dbReference type="Proteomes" id="UP001596074"/>
    </source>
</evidence>
<feature type="compositionally biased region" description="Pro residues" evidence="1">
    <location>
        <begin position="204"/>
        <end position="217"/>
    </location>
</feature>
<dbReference type="EMBL" id="JBHSON010000063">
    <property type="protein sequence ID" value="MFC5751092.1"/>
    <property type="molecule type" value="Genomic_DNA"/>
</dbReference>
<dbReference type="Pfam" id="PF07179">
    <property type="entry name" value="SseB"/>
    <property type="match status" value="4"/>
</dbReference>
<comment type="caution">
    <text evidence="3">The sequence shown here is derived from an EMBL/GenBank/DDBJ whole genome shotgun (WGS) entry which is preliminary data.</text>
</comment>
<feature type="compositionally biased region" description="Low complexity" evidence="1">
    <location>
        <begin position="218"/>
        <end position="229"/>
    </location>
</feature>
<keyword evidence="4" id="KW-1185">Reference proteome</keyword>
<feature type="region of interest" description="Disordered" evidence="1">
    <location>
        <begin position="1075"/>
        <end position="1095"/>
    </location>
</feature>
<gene>
    <name evidence="3" type="ORF">ACFPZN_36220</name>
</gene>
<feature type="region of interest" description="Disordered" evidence="1">
    <location>
        <begin position="139"/>
        <end position="253"/>
    </location>
</feature>
<feature type="domain" description="SseB protein N-terminal" evidence="2">
    <location>
        <begin position="480"/>
        <end position="579"/>
    </location>
</feature>
<sequence length="1095" mass="117893">MADAWRPTSELERRLQETVRAGDQEGYFRVLAESELVIPVPPDLADEVLADRAQATWPVQEEEGRTHVLAYTSAAAMRECLGPAYRHFLTLRFSDLAETWPDTRWWLAVDAPARGADEVVLPIESRLPSWFIKQVVEGDSRPPKVGRGMADPLRDGRRAPAHAAGKGLGKHAAPPVPAAPPSPPSPPVPSAPLDAVEREHNAQPPSPPAQTPPPPVGAEPGVPVQEGAPAVPPPAPDAPAPDAPPDGLSQLPEGGVAAALGADTTVPPPDAADATRLDTPAIPADATEPPAATAPAGADGAPWEELQEQHRDLPRAEPRRPEFRPANEVERSLLRAAANNDHDLFLQTLADAEVLLPIPEDMDYLLRPGRPGFPWQTREIDGATVIPLFTSRERLVEAAATAGAGTDYITLPFTVVLRYWPDRDRPLAINSGSPAGGTILAEQLSGLATWADQRAARRMSESFEPQNDVEQRLFDAALRRDTDAFFKVLLGAQVLVPAEQETPWGIAPDGAEFPWRPVPVHGKVSIQLFTSLKWMTEAIGTSRFVMPSLLEMVSAWPDTEWTLVLNPGTPIDATMPGEQARALSGPARSDAAAAAPPAAQPEPETEPRPQPEAQAKAEPQPEPPRQPLPEPVPAPEPLPQDAAAPVPPPADAPAAPEPEAAEPQDVPAPAPPAPVPPAPTPTEPIRAEDPPPETRPAPPEAEFEPGNRIDQELYEAALAGDSDAFLRVLLAANVLVPIPADAPLEVTPVQREFRWEAALRGDSAVRVFTSLVRLREVLPESRFVYADFRELIGSWPHVDWAMLLNTGTRIGASLRGDQVQALSEWAVRVGLVQPRPEVPPPPAAPAAPQQQPHPPAAQPPPEAHTPHPVAGATATDVPLPAVHDQDAPGPQAPPPAPEPERPAPAPLPEPEGDRVAHPTIMQKVVSHRHVEWYLEQGYDRVGGFVHPTSDVAELQTPIQLYEALGLLYDDSSFQPGDQGVHVIRWPAYCPDLYRIPFGGQTEEELAAWGEDGWVIERAPFHGGGFAPGSAGSIREYKVDSVRLPYGAEMYYLAEDRTERFVAMYDPDRLAWLRPETGTPGWQEGWEGQAGQGAAQ</sequence>
<dbReference type="Proteomes" id="UP001596074">
    <property type="component" value="Unassembled WGS sequence"/>
</dbReference>
<feature type="compositionally biased region" description="Basic and acidic residues" evidence="1">
    <location>
        <begin position="307"/>
        <end position="325"/>
    </location>
</feature>
<dbReference type="InterPro" id="IPR009839">
    <property type="entry name" value="SseB_N"/>
</dbReference>
<reference evidence="4" key="1">
    <citation type="journal article" date="2019" name="Int. J. Syst. Evol. Microbiol.">
        <title>The Global Catalogue of Microorganisms (GCM) 10K type strain sequencing project: providing services to taxonomists for standard genome sequencing and annotation.</title>
        <authorList>
            <consortium name="The Broad Institute Genomics Platform"/>
            <consortium name="The Broad Institute Genome Sequencing Center for Infectious Disease"/>
            <person name="Wu L."/>
            <person name="Ma J."/>
        </authorList>
    </citation>
    <scope>NUCLEOTIDE SEQUENCE [LARGE SCALE GENOMIC DNA]</scope>
    <source>
        <strain evidence="4">KCTC 42087</strain>
    </source>
</reference>
<protein>
    <submittedName>
        <fullName evidence="3">SseB family protein</fullName>
    </submittedName>
</protein>
<feature type="compositionally biased region" description="Pro residues" evidence="1">
    <location>
        <begin position="620"/>
        <end position="638"/>
    </location>
</feature>
<feature type="compositionally biased region" description="Pro residues" evidence="1">
    <location>
        <begin position="666"/>
        <end position="682"/>
    </location>
</feature>
<feature type="compositionally biased region" description="Low complexity" evidence="1">
    <location>
        <begin position="652"/>
        <end position="665"/>
    </location>
</feature>
<organism evidence="3 4">
    <name type="scientific">Actinomadura rugatobispora</name>
    <dbReference type="NCBI Taxonomy" id="1994"/>
    <lineage>
        <taxon>Bacteria</taxon>
        <taxon>Bacillati</taxon>
        <taxon>Actinomycetota</taxon>
        <taxon>Actinomycetes</taxon>
        <taxon>Streptosporangiales</taxon>
        <taxon>Thermomonosporaceae</taxon>
        <taxon>Actinomadura</taxon>
    </lineage>
</organism>
<accession>A0ABW1A8Q4</accession>
<feature type="domain" description="SseB protein N-terminal" evidence="2">
    <location>
        <begin position="17"/>
        <end position="110"/>
    </location>
</feature>
<feature type="compositionally biased region" description="Low complexity" evidence="1">
    <location>
        <begin position="1080"/>
        <end position="1095"/>
    </location>
</feature>